<gene>
    <name evidence="2" type="ORF">CYMTET_35899</name>
</gene>
<evidence type="ECO:0000313" key="3">
    <source>
        <dbReference type="Proteomes" id="UP001190700"/>
    </source>
</evidence>
<feature type="region of interest" description="Disordered" evidence="1">
    <location>
        <begin position="215"/>
        <end position="284"/>
    </location>
</feature>
<organism evidence="2 3">
    <name type="scientific">Cymbomonas tetramitiformis</name>
    <dbReference type="NCBI Taxonomy" id="36881"/>
    <lineage>
        <taxon>Eukaryota</taxon>
        <taxon>Viridiplantae</taxon>
        <taxon>Chlorophyta</taxon>
        <taxon>Pyramimonadophyceae</taxon>
        <taxon>Pyramimonadales</taxon>
        <taxon>Pyramimonadaceae</taxon>
        <taxon>Cymbomonas</taxon>
    </lineage>
</organism>
<sequence>MEFEDGISTWEEMNVALQGLQRQSKKNVYVIQCCAEWGSPLVDGSLSSLVSATWLPGTELPAHLTQEVSELVKGGYSVSRMDRQLGPILNRTPTPPLPPTPPPLTFEEHLRDSVEAAISASSGQQEEKVMSITEALLESHAEIRSFEMLLRLGAKCLVDITDGRQHKLTMVSAKKLLARAKSHVDCSHPSRFKVPLISAAERDAYTLLNKRLDDSERQARACSARPQLPNTMGLMGRTPASGQSRSLGTGPRRHSKDSRLREGSMSSTVRTLHNGLKDPPLTAR</sequence>
<protein>
    <submittedName>
        <fullName evidence="2">Uncharacterized protein</fullName>
    </submittedName>
</protein>
<reference evidence="2 3" key="1">
    <citation type="journal article" date="2015" name="Genome Biol. Evol.">
        <title>Comparative Genomics of a Bacterivorous Green Alga Reveals Evolutionary Causalities and Consequences of Phago-Mixotrophic Mode of Nutrition.</title>
        <authorList>
            <person name="Burns J.A."/>
            <person name="Paasch A."/>
            <person name="Narechania A."/>
            <person name="Kim E."/>
        </authorList>
    </citation>
    <scope>NUCLEOTIDE SEQUENCE [LARGE SCALE GENOMIC DNA]</scope>
    <source>
        <strain evidence="2 3">PLY_AMNH</strain>
    </source>
</reference>
<accession>A0AAE0F8C9</accession>
<name>A0AAE0F8C9_9CHLO</name>
<dbReference type="AlphaFoldDB" id="A0AAE0F8C9"/>
<dbReference type="Proteomes" id="UP001190700">
    <property type="component" value="Unassembled WGS sequence"/>
</dbReference>
<comment type="caution">
    <text evidence="2">The sequence shown here is derived from an EMBL/GenBank/DDBJ whole genome shotgun (WGS) entry which is preliminary data.</text>
</comment>
<evidence type="ECO:0000313" key="2">
    <source>
        <dbReference type="EMBL" id="KAK3254903.1"/>
    </source>
</evidence>
<dbReference type="EMBL" id="LGRX02023063">
    <property type="protein sequence ID" value="KAK3254903.1"/>
    <property type="molecule type" value="Genomic_DNA"/>
</dbReference>
<proteinExistence type="predicted"/>
<evidence type="ECO:0000256" key="1">
    <source>
        <dbReference type="SAM" id="MobiDB-lite"/>
    </source>
</evidence>
<keyword evidence="3" id="KW-1185">Reference proteome</keyword>